<dbReference type="InterPro" id="IPR024728">
    <property type="entry name" value="PolY_HhH_motif"/>
</dbReference>
<protein>
    <recommendedName>
        <fullName evidence="2">DNA polymerase IV</fullName>
        <shortName evidence="2">Pol IV</shortName>
        <ecNumber evidence="2">2.7.7.7</ecNumber>
    </recommendedName>
</protein>
<keyword evidence="2" id="KW-0548">Nucleotidyltransferase</keyword>
<dbReference type="GO" id="GO:0005737">
    <property type="term" value="C:cytoplasm"/>
    <property type="evidence" value="ECO:0007669"/>
    <property type="project" value="UniProtKB-SubCell"/>
</dbReference>
<dbReference type="EC" id="2.7.7.7" evidence="2"/>
<dbReference type="InterPro" id="IPR001126">
    <property type="entry name" value="UmuC"/>
</dbReference>
<keyword evidence="2" id="KW-0238">DNA-binding</keyword>
<sequence length="472" mass="50462">MDGERLPGTQTDDGARIVTHVDMDCFYAACERLREPALDGEPLVVGMGFEPGETIGAVATASYEAREYGVDSAMAISEALERLPRKIDVVDDPDRDVDEAGFYRPVDMSYYESVSSEVKAILQERADVVREVSIDEAYLDVSDEIRWEEAEEWAEQLKSDIEDAVGVAASVGVAPTMSAAKVASDHDKPDGLVVVEPGEVRDFFADLPVDEVHGVGPVTAAELSSLGIETAGDLADADPDTLADRFGERGMEIYRYARGEDEREVTPRGLPKSLSRESAFASATSDEDAKRDRVRSLADSVADRATSKDALYQTIGIKVVTPPYDVHTRAHSLPGPVDEPSLVEEVALDLLEEFEGDRVRKVGVRVSKLSFSGGDQSSLDGFESAAGSAESADSTSSFERERSSHETSPTNATTDDGPVSEGQASLDGFEAMADGADRSDDDSPTDSTGDGADDEAAESGRSSEGQSTLGEF</sequence>
<keyword evidence="2" id="KW-0479">Metal-binding</keyword>
<comment type="similarity">
    <text evidence="1 2">Belongs to the DNA polymerase type-Y family.</text>
</comment>
<keyword evidence="2" id="KW-0515">Mutator protein</keyword>
<name>A0A1I6LUE5_9EURY</name>
<feature type="site" description="Substrate discrimination" evidence="2">
    <location>
        <position position="27"/>
    </location>
</feature>
<keyword evidence="2" id="KW-0460">Magnesium</keyword>
<dbReference type="GO" id="GO:0006281">
    <property type="term" value="P:DNA repair"/>
    <property type="evidence" value="ECO:0007669"/>
    <property type="project" value="UniProtKB-UniRule"/>
</dbReference>
<dbReference type="PANTHER" id="PTHR11076">
    <property type="entry name" value="DNA REPAIR POLYMERASE UMUC / TRANSFERASE FAMILY MEMBER"/>
    <property type="match status" value="1"/>
</dbReference>
<dbReference type="STRING" id="767519.SAMN05216559_3143"/>
<proteinExistence type="inferred from homology"/>
<organism evidence="5 6">
    <name type="scientific">Halomicrobium zhouii</name>
    <dbReference type="NCBI Taxonomy" id="767519"/>
    <lineage>
        <taxon>Archaea</taxon>
        <taxon>Methanobacteriati</taxon>
        <taxon>Methanobacteriota</taxon>
        <taxon>Stenosarchaea group</taxon>
        <taxon>Halobacteria</taxon>
        <taxon>Halobacteriales</taxon>
        <taxon>Haloarculaceae</taxon>
        <taxon>Halomicrobium</taxon>
    </lineage>
</organism>
<dbReference type="RefSeq" id="WP_089817480.1">
    <property type="nucleotide sequence ID" value="NZ_FOZK01000003.1"/>
</dbReference>
<feature type="active site" evidence="2">
    <location>
        <position position="136"/>
    </location>
</feature>
<dbReference type="InterPro" id="IPR036775">
    <property type="entry name" value="DNA_pol_Y-fam_lit_finger_sf"/>
</dbReference>
<dbReference type="NCBIfam" id="NF002677">
    <property type="entry name" value="PRK02406.1"/>
    <property type="match status" value="1"/>
</dbReference>
<keyword evidence="2" id="KW-0239">DNA-directed DNA polymerase</keyword>
<feature type="domain" description="UmuC" evidence="4">
    <location>
        <begin position="18"/>
        <end position="216"/>
    </location>
</feature>
<comment type="catalytic activity">
    <reaction evidence="2">
        <text>DNA(n) + a 2'-deoxyribonucleoside 5'-triphosphate = DNA(n+1) + diphosphate</text>
        <dbReference type="Rhea" id="RHEA:22508"/>
        <dbReference type="Rhea" id="RHEA-COMP:17339"/>
        <dbReference type="Rhea" id="RHEA-COMP:17340"/>
        <dbReference type="ChEBI" id="CHEBI:33019"/>
        <dbReference type="ChEBI" id="CHEBI:61560"/>
        <dbReference type="ChEBI" id="CHEBI:173112"/>
        <dbReference type="EC" id="2.7.7.7"/>
    </reaction>
</comment>
<comment type="subunit">
    <text evidence="2">Monomer.</text>
</comment>
<dbReference type="InterPro" id="IPR022880">
    <property type="entry name" value="DNApol_IV"/>
</dbReference>
<feature type="binding site" evidence="2">
    <location>
        <position position="135"/>
    </location>
    <ligand>
        <name>Mg(2+)</name>
        <dbReference type="ChEBI" id="CHEBI:18420"/>
    </ligand>
</feature>
<dbReference type="HAMAP" id="MF_01113">
    <property type="entry name" value="DNApol_IV"/>
    <property type="match status" value="1"/>
</dbReference>
<dbReference type="PROSITE" id="PS50173">
    <property type="entry name" value="UMUC"/>
    <property type="match status" value="1"/>
</dbReference>
<feature type="region of interest" description="Disordered" evidence="3">
    <location>
        <begin position="370"/>
        <end position="472"/>
    </location>
</feature>
<dbReference type="Gene3D" id="3.30.70.270">
    <property type="match status" value="1"/>
</dbReference>
<feature type="compositionally biased region" description="Polar residues" evidence="3">
    <location>
        <begin position="460"/>
        <end position="472"/>
    </location>
</feature>
<dbReference type="Gene3D" id="3.40.1170.60">
    <property type="match status" value="1"/>
</dbReference>
<dbReference type="InterPro" id="IPR043502">
    <property type="entry name" value="DNA/RNA_pol_sf"/>
</dbReference>
<keyword evidence="2" id="KW-0235">DNA replication</keyword>
<dbReference type="Gene3D" id="3.30.1490.100">
    <property type="entry name" value="DNA polymerase, Y-family, little finger domain"/>
    <property type="match status" value="1"/>
</dbReference>
<dbReference type="InterPro" id="IPR017961">
    <property type="entry name" value="DNA_pol_Y-fam_little_finger"/>
</dbReference>
<dbReference type="Gene3D" id="1.10.150.20">
    <property type="entry name" value="5' to 3' exonuclease, C-terminal subdomain"/>
    <property type="match status" value="1"/>
</dbReference>
<dbReference type="GO" id="GO:0003684">
    <property type="term" value="F:damaged DNA binding"/>
    <property type="evidence" value="ECO:0007669"/>
    <property type="project" value="InterPro"/>
</dbReference>
<dbReference type="CDD" id="cd03586">
    <property type="entry name" value="PolY_Pol_IV_kappa"/>
    <property type="match status" value="1"/>
</dbReference>
<reference evidence="5 6" key="1">
    <citation type="submission" date="2016-10" db="EMBL/GenBank/DDBJ databases">
        <authorList>
            <person name="de Groot N.N."/>
        </authorList>
    </citation>
    <scope>NUCLEOTIDE SEQUENCE [LARGE SCALE GENOMIC DNA]</scope>
    <source>
        <strain evidence="5 6">CGMCC 1.10457</strain>
    </source>
</reference>
<dbReference type="EMBL" id="FOZK01000003">
    <property type="protein sequence ID" value="SFS07034.1"/>
    <property type="molecule type" value="Genomic_DNA"/>
</dbReference>
<feature type="compositionally biased region" description="Polar residues" evidence="3">
    <location>
        <begin position="370"/>
        <end position="379"/>
    </location>
</feature>
<dbReference type="InterPro" id="IPR050116">
    <property type="entry name" value="DNA_polymerase-Y"/>
</dbReference>
<comment type="function">
    <text evidence="2">Poorly processive, error-prone DNA polymerase involved in untargeted mutagenesis. Copies undamaged DNA at stalled replication forks, which arise in vivo from mismatched or misaligned primer ends. These misaligned primers can be extended by PolIV. Exhibits no 3'-5' exonuclease (proofreading) activity. May be involved in translesional synthesis.</text>
</comment>
<dbReference type="InterPro" id="IPR043128">
    <property type="entry name" value="Rev_trsase/Diguanyl_cyclase"/>
</dbReference>
<dbReference type="Pfam" id="PF00817">
    <property type="entry name" value="IMS"/>
    <property type="match status" value="1"/>
</dbReference>
<dbReference type="Pfam" id="PF11798">
    <property type="entry name" value="IMS_HHH"/>
    <property type="match status" value="1"/>
</dbReference>
<comment type="subcellular location">
    <subcellularLocation>
        <location evidence="2">Cytoplasm</location>
    </subcellularLocation>
</comment>
<keyword evidence="2" id="KW-0227">DNA damage</keyword>
<dbReference type="GO" id="GO:0003887">
    <property type="term" value="F:DNA-directed DNA polymerase activity"/>
    <property type="evidence" value="ECO:0007669"/>
    <property type="project" value="UniProtKB-UniRule"/>
</dbReference>
<keyword evidence="6" id="KW-1185">Reference proteome</keyword>
<keyword evidence="2" id="KW-0808">Transferase</keyword>
<dbReference type="GO" id="GO:0042276">
    <property type="term" value="P:error-prone translesion synthesis"/>
    <property type="evidence" value="ECO:0007669"/>
    <property type="project" value="TreeGrafter"/>
</dbReference>
<dbReference type="PANTHER" id="PTHR11076:SF33">
    <property type="entry name" value="DNA POLYMERASE KAPPA"/>
    <property type="match status" value="1"/>
</dbReference>
<dbReference type="SUPFAM" id="SSF100879">
    <property type="entry name" value="Lesion bypass DNA polymerase (Y-family), little finger domain"/>
    <property type="match status" value="1"/>
</dbReference>
<dbReference type="SUPFAM" id="SSF56672">
    <property type="entry name" value="DNA/RNA polymerases"/>
    <property type="match status" value="1"/>
</dbReference>
<dbReference type="Proteomes" id="UP000199062">
    <property type="component" value="Unassembled WGS sequence"/>
</dbReference>
<gene>
    <name evidence="2" type="primary">dbh</name>
    <name evidence="5" type="ORF">SAMN05216559_3143</name>
</gene>
<keyword evidence="2" id="KW-0234">DNA repair</keyword>
<evidence type="ECO:0000256" key="1">
    <source>
        <dbReference type="ARBA" id="ARBA00010945"/>
    </source>
</evidence>
<evidence type="ECO:0000256" key="2">
    <source>
        <dbReference type="HAMAP-Rule" id="MF_01113"/>
    </source>
</evidence>
<evidence type="ECO:0000313" key="6">
    <source>
        <dbReference type="Proteomes" id="UP000199062"/>
    </source>
</evidence>
<dbReference type="GO" id="GO:0000287">
    <property type="term" value="F:magnesium ion binding"/>
    <property type="evidence" value="ECO:0007669"/>
    <property type="project" value="UniProtKB-UniRule"/>
</dbReference>
<evidence type="ECO:0000313" key="5">
    <source>
        <dbReference type="EMBL" id="SFS07034.1"/>
    </source>
</evidence>
<dbReference type="AlphaFoldDB" id="A0A1I6LUE5"/>
<evidence type="ECO:0000259" key="4">
    <source>
        <dbReference type="PROSITE" id="PS50173"/>
    </source>
</evidence>
<accession>A0A1I6LUE5</accession>
<comment type="cofactor">
    <cofactor evidence="2">
        <name>Mg(2+)</name>
        <dbReference type="ChEBI" id="CHEBI:18420"/>
    </cofactor>
    <text evidence="2">Binds 2 magnesium ions per subunit.</text>
</comment>
<dbReference type="GO" id="GO:0006261">
    <property type="term" value="P:DNA-templated DNA replication"/>
    <property type="evidence" value="ECO:0007669"/>
    <property type="project" value="UniProtKB-UniRule"/>
</dbReference>
<evidence type="ECO:0000256" key="3">
    <source>
        <dbReference type="SAM" id="MobiDB-lite"/>
    </source>
</evidence>
<dbReference type="Pfam" id="PF11799">
    <property type="entry name" value="IMS_C"/>
    <property type="match status" value="1"/>
</dbReference>
<keyword evidence="2" id="KW-0963">Cytoplasm</keyword>
<feature type="binding site" evidence="2">
    <location>
        <position position="22"/>
    </location>
    <ligand>
        <name>Mg(2+)</name>
        <dbReference type="ChEBI" id="CHEBI:18420"/>
    </ligand>
</feature>
<dbReference type="OrthoDB" id="372207at2157"/>
<feature type="compositionally biased region" description="Low complexity" evidence="3">
    <location>
        <begin position="380"/>
        <end position="397"/>
    </location>
</feature>
<feature type="region of interest" description="Disordered" evidence="3">
    <location>
        <begin position="260"/>
        <end position="287"/>
    </location>
</feature>